<evidence type="ECO:0008006" key="4">
    <source>
        <dbReference type="Google" id="ProtNLM"/>
    </source>
</evidence>
<name>A0A2T2WHA4_9FIRM</name>
<organism evidence="2 3">
    <name type="scientific">Sulfobacillus benefaciens</name>
    <dbReference type="NCBI Taxonomy" id="453960"/>
    <lineage>
        <taxon>Bacteria</taxon>
        <taxon>Bacillati</taxon>
        <taxon>Bacillota</taxon>
        <taxon>Clostridia</taxon>
        <taxon>Eubacteriales</taxon>
        <taxon>Clostridiales Family XVII. Incertae Sedis</taxon>
        <taxon>Sulfobacillus</taxon>
    </lineage>
</organism>
<protein>
    <recommendedName>
        <fullName evidence="4">DUF1700 domain-containing protein</fullName>
    </recommendedName>
</protein>
<keyword evidence="1" id="KW-0472">Membrane</keyword>
<keyword evidence="1" id="KW-1133">Transmembrane helix</keyword>
<reference evidence="2 3" key="1">
    <citation type="journal article" date="2014" name="BMC Genomics">
        <title>Comparison of environmental and isolate Sulfobacillus genomes reveals diverse carbon, sulfur, nitrogen, and hydrogen metabolisms.</title>
        <authorList>
            <person name="Justice N.B."/>
            <person name="Norman A."/>
            <person name="Brown C.T."/>
            <person name="Singh A."/>
            <person name="Thomas B.C."/>
            <person name="Banfield J.F."/>
        </authorList>
    </citation>
    <scope>NUCLEOTIDE SEQUENCE [LARGE SCALE GENOMIC DNA]</scope>
    <source>
        <strain evidence="2">AMDSBA1</strain>
    </source>
</reference>
<sequence>MTGGLIQTETENFTMHSSKTDQLIADYLHRVRLALEHLTPSRRDEIIEDLIQHITEARSHFSSDSEAELRTLLDHLGSPAEIAEAAGVRPHTRKIEPWVPWMLLFGAFVFFVGWLIGLIMLWSSRTWRLRDKLLGTLIWPGGLLLPFMLLGLPVSSQSCEGTSSGGSIHCTPHGVLPEPLGAVIGIVTFLAPILVAVHLDRVRRRRAV</sequence>
<gene>
    <name evidence="2" type="ORF">C7B43_21190</name>
</gene>
<comment type="caution">
    <text evidence="2">The sequence shown here is derived from an EMBL/GenBank/DDBJ whole genome shotgun (WGS) entry which is preliminary data.</text>
</comment>
<feature type="transmembrane region" description="Helical" evidence="1">
    <location>
        <begin position="98"/>
        <end position="121"/>
    </location>
</feature>
<feature type="transmembrane region" description="Helical" evidence="1">
    <location>
        <begin position="180"/>
        <end position="199"/>
    </location>
</feature>
<dbReference type="EMBL" id="PXYT01000129">
    <property type="protein sequence ID" value="PSR21621.1"/>
    <property type="molecule type" value="Genomic_DNA"/>
</dbReference>
<feature type="transmembrane region" description="Helical" evidence="1">
    <location>
        <begin position="133"/>
        <end position="154"/>
    </location>
</feature>
<evidence type="ECO:0000256" key="1">
    <source>
        <dbReference type="SAM" id="Phobius"/>
    </source>
</evidence>
<dbReference type="AlphaFoldDB" id="A0A2T2WHA4"/>
<evidence type="ECO:0000313" key="3">
    <source>
        <dbReference type="Proteomes" id="UP000242699"/>
    </source>
</evidence>
<evidence type="ECO:0000313" key="2">
    <source>
        <dbReference type="EMBL" id="PSR21621.1"/>
    </source>
</evidence>
<dbReference type="Proteomes" id="UP000242699">
    <property type="component" value="Unassembled WGS sequence"/>
</dbReference>
<accession>A0A2T2WHA4</accession>
<proteinExistence type="predicted"/>
<dbReference type="Pfam" id="PF22564">
    <property type="entry name" value="HAAS"/>
    <property type="match status" value="1"/>
</dbReference>
<keyword evidence="1" id="KW-0812">Transmembrane</keyword>